<dbReference type="GO" id="GO:0004518">
    <property type="term" value="F:nuclease activity"/>
    <property type="evidence" value="ECO:0007669"/>
    <property type="project" value="InterPro"/>
</dbReference>
<dbReference type="Pfam" id="PF00752">
    <property type="entry name" value="XPG_N"/>
    <property type="match status" value="1"/>
</dbReference>
<dbReference type="Gene3D" id="3.40.50.1010">
    <property type="entry name" value="5'-nuclease"/>
    <property type="match status" value="1"/>
</dbReference>
<dbReference type="PANTHER" id="PTHR15665">
    <property type="entry name" value="ASTEROID PROTEIN"/>
    <property type="match status" value="1"/>
</dbReference>
<name>A0A4W6DV60_LATCA</name>
<reference evidence="3" key="2">
    <citation type="submission" date="2025-08" db="UniProtKB">
        <authorList>
            <consortium name="Ensembl"/>
        </authorList>
    </citation>
    <scope>IDENTIFICATION</scope>
</reference>
<dbReference type="GeneTree" id="ENSGT00390000010145"/>
<evidence type="ECO:0000259" key="2">
    <source>
        <dbReference type="Pfam" id="PF00752"/>
    </source>
</evidence>
<feature type="domain" description="XPG N-terminal" evidence="2">
    <location>
        <begin position="1"/>
        <end position="98"/>
    </location>
</feature>
<evidence type="ECO:0000256" key="1">
    <source>
        <dbReference type="ARBA" id="ARBA00007398"/>
    </source>
</evidence>
<sequence length="532" mass="59896">MGVQGLATLLDSQPRIYRDTKFRKMRLVIDGCNLLYLMYFKSGLDQNRGGEYATFEDLIERFVKALRDCGIMPYVVLDGGSDHTDKKLETVTLRAKSRIKKAHQAAVGGSNEDILPQLAKIVFRQTLARLEVPMAQCFAEADPQIVALANEWQCPVLSNDSDFYIFNLSSGLLPISHFKWEEVEQSGSQSYIPCKTYHANSFCIALEIKPQLLPTFAALAGNDYVKLKRMESPIDWVQFDPSEKPSHLKGLLCWLKGFNEPQEALEAAVRLMRGVSMERKAKVLQSLSLGMDEYQVPPSSLTKFFIHGMPPPFLAVEKEPGLIPDWMRLPLTQARLTADVLDVLQLQRMSLSLPVAHRDMPSSNLMSRPLRQVMYGLLLGGGKPIQVEESDRDGLQLKLIPVEPAFRGVTQRLVLSSLDKVKLLQVHIFSCYMFLNGITELCLLLLCRPQAELSERLQVLLEALQVTESSLRNLPPQLRLPVAVTCFWLQRAEPPPDNRLLKALLLGLSIGDSLRHRAGIKHKHTTMLQVVM</sequence>
<keyword evidence="4" id="KW-1185">Reference proteome</keyword>
<dbReference type="SUPFAM" id="SSF88723">
    <property type="entry name" value="PIN domain-like"/>
    <property type="match status" value="1"/>
</dbReference>
<evidence type="ECO:0000313" key="4">
    <source>
        <dbReference type="Proteomes" id="UP000314980"/>
    </source>
</evidence>
<dbReference type="Proteomes" id="UP000314980">
    <property type="component" value="Unassembled WGS sequence"/>
</dbReference>
<dbReference type="AlphaFoldDB" id="A0A4W6DV60"/>
<dbReference type="InterPro" id="IPR029060">
    <property type="entry name" value="PIN-like_dom_sf"/>
</dbReference>
<accession>A0A4W6DV60</accession>
<proteinExistence type="inferred from homology"/>
<dbReference type="InterPro" id="IPR026832">
    <property type="entry name" value="Asteroid"/>
</dbReference>
<protein>
    <recommendedName>
        <fullName evidence="2">XPG N-terminal domain-containing protein</fullName>
    </recommendedName>
</protein>
<comment type="similarity">
    <text evidence="1">Belongs to the asteroid family.</text>
</comment>
<organism evidence="3 4">
    <name type="scientific">Lates calcarifer</name>
    <name type="common">Barramundi</name>
    <name type="synonym">Holocentrus calcarifer</name>
    <dbReference type="NCBI Taxonomy" id="8187"/>
    <lineage>
        <taxon>Eukaryota</taxon>
        <taxon>Metazoa</taxon>
        <taxon>Chordata</taxon>
        <taxon>Craniata</taxon>
        <taxon>Vertebrata</taxon>
        <taxon>Euteleostomi</taxon>
        <taxon>Actinopterygii</taxon>
        <taxon>Neopterygii</taxon>
        <taxon>Teleostei</taxon>
        <taxon>Neoteleostei</taxon>
        <taxon>Acanthomorphata</taxon>
        <taxon>Carangaria</taxon>
        <taxon>Carangaria incertae sedis</taxon>
        <taxon>Centropomidae</taxon>
        <taxon>Lates</taxon>
    </lineage>
</organism>
<dbReference type="InterPro" id="IPR006085">
    <property type="entry name" value="XPG_DNA_repair_N"/>
</dbReference>
<dbReference type="PANTHER" id="PTHR15665:SF1">
    <property type="entry name" value="PROTEIN ASTEROID HOMOLOG 1"/>
    <property type="match status" value="1"/>
</dbReference>
<dbReference type="STRING" id="8187.ENSLCAP00010028669"/>
<dbReference type="InParanoid" id="A0A4W6DV60"/>
<reference evidence="4" key="1">
    <citation type="submission" date="2015-09" db="EMBL/GenBank/DDBJ databases">
        <authorList>
            <person name="Sai Rama Sridatta P."/>
        </authorList>
    </citation>
    <scope>NUCLEOTIDE SEQUENCE [LARGE SCALE GENOMIC DNA]</scope>
</reference>
<reference evidence="3" key="3">
    <citation type="submission" date="2025-09" db="UniProtKB">
        <authorList>
            <consortium name="Ensembl"/>
        </authorList>
    </citation>
    <scope>IDENTIFICATION</scope>
</reference>
<dbReference type="Ensembl" id="ENSLCAT00010029286.1">
    <property type="protein sequence ID" value="ENSLCAP00010028669.1"/>
    <property type="gene ID" value="ENSLCAG00010013439.1"/>
</dbReference>
<evidence type="ECO:0000313" key="3">
    <source>
        <dbReference type="Ensembl" id="ENSLCAP00010028669.1"/>
    </source>
</evidence>